<dbReference type="Pfam" id="PF22528">
    <property type="entry name" value="PRMT_C"/>
    <property type="match status" value="1"/>
</dbReference>
<evidence type="ECO:0000313" key="11">
    <source>
        <dbReference type="Proteomes" id="UP001530293"/>
    </source>
</evidence>
<evidence type="ECO:0000256" key="1">
    <source>
        <dbReference type="ARBA" id="ARBA00011925"/>
    </source>
</evidence>
<evidence type="ECO:0000259" key="9">
    <source>
        <dbReference type="Pfam" id="PF22528"/>
    </source>
</evidence>
<accession>A0ABD3M8C1</accession>
<dbReference type="Proteomes" id="UP001530293">
    <property type="component" value="Unassembled WGS sequence"/>
</dbReference>
<feature type="region of interest" description="Disordered" evidence="8">
    <location>
        <begin position="1"/>
        <end position="30"/>
    </location>
</feature>
<name>A0ABD3M8C1_9STRA</name>
<dbReference type="InterPro" id="IPR029063">
    <property type="entry name" value="SAM-dependent_MTases_sf"/>
</dbReference>
<feature type="compositionally biased region" description="Acidic residues" evidence="8">
    <location>
        <begin position="15"/>
        <end position="30"/>
    </location>
</feature>
<keyword evidence="7" id="KW-0175">Coiled coil</keyword>
<gene>
    <name evidence="10" type="ORF">ACHAWU_003515</name>
</gene>
<dbReference type="SUPFAM" id="SSF53335">
    <property type="entry name" value="S-adenosyl-L-methionine-dependent methyltransferases"/>
    <property type="match status" value="1"/>
</dbReference>
<feature type="coiled-coil region" evidence="7">
    <location>
        <begin position="192"/>
        <end position="219"/>
    </location>
</feature>
<keyword evidence="4 6" id="KW-0949">S-adenosyl-L-methionine</keyword>
<protein>
    <recommendedName>
        <fullName evidence="1">type I protein arginine methyltransferase</fullName>
        <ecNumber evidence="1">2.1.1.319</ecNumber>
    </recommendedName>
</protein>
<sequence>MASSRTNGNDSWSSSDDEDDDSDEDIDVGEDDDGLDDRFTFFSICSFSHVNPTSSPTFDTLASALQHDVTHYGFDLLRHLVPSIEEDDFFESTIVMVNMCRQFVKDNETNGMNPMELGNQLNELLKNHHGNEEDDVAYFKPVLEDDAILMCIDEIRELKSIKEGETQQQDGFYRQVNKADESNSEISESEIIQRLKSHVTILEEELKRAKTYIASLANDDESVPDDSVGSGGEKLQVKRSSKAKKSIDNDTYYFTSYSNTSIHETMLRDTVRTAAYEEAILSNAESIFRGKTVLDIGCGTGVLSLFCAKAGAKKVIAVDNSDILNQAKEIVKLNGYDHVVTCVRGKIETLLSEGGLPLTDGETIDILVSEWMGYALFFETMLPSVMAARDALMTPVTGSMFPNVSKIFIEGVNDSERLNYWDNVHTLNMSPMKSRMVNELLQEAWVEVVDDKNVITNRKMLIEHNLNTCTDDELDFEAPFELHLRDEKSSAAHNVEVHQLVISFDIDFAVPGTNAVHFSTGCQTTSTHWKQTVLWFDPMHNCPVLGSDTVMKGVFRMERNKENHRAIDMAVKWETGHTGEDGSWVRKMDGVLRRSLIA</sequence>
<dbReference type="PANTHER" id="PTHR11006">
    <property type="entry name" value="PROTEIN ARGININE N-METHYLTRANSFERASE"/>
    <property type="match status" value="1"/>
</dbReference>
<comment type="caution">
    <text evidence="10">The sequence shown here is derived from an EMBL/GenBank/DDBJ whole genome shotgun (WGS) entry which is preliminary data.</text>
</comment>
<dbReference type="Gene3D" id="2.70.160.11">
    <property type="entry name" value="Hnrnp arginine n-methyltransferase1"/>
    <property type="match status" value="1"/>
</dbReference>
<proteinExistence type="predicted"/>
<dbReference type="EC" id="2.1.1.319" evidence="1"/>
<dbReference type="PROSITE" id="PS51678">
    <property type="entry name" value="SAM_MT_PRMT"/>
    <property type="match status" value="1"/>
</dbReference>
<evidence type="ECO:0000256" key="5">
    <source>
        <dbReference type="ARBA" id="ARBA00049303"/>
    </source>
</evidence>
<dbReference type="EMBL" id="JALLBG020000293">
    <property type="protein sequence ID" value="KAL3756765.1"/>
    <property type="molecule type" value="Genomic_DNA"/>
</dbReference>
<evidence type="ECO:0000256" key="4">
    <source>
        <dbReference type="ARBA" id="ARBA00022691"/>
    </source>
</evidence>
<keyword evidence="11" id="KW-1185">Reference proteome</keyword>
<evidence type="ECO:0000313" key="10">
    <source>
        <dbReference type="EMBL" id="KAL3756765.1"/>
    </source>
</evidence>
<dbReference type="GO" id="GO:0035242">
    <property type="term" value="F:protein-arginine omega-N asymmetric methyltransferase activity"/>
    <property type="evidence" value="ECO:0007669"/>
    <property type="project" value="UniProtKB-EC"/>
</dbReference>
<evidence type="ECO:0000256" key="2">
    <source>
        <dbReference type="ARBA" id="ARBA00022603"/>
    </source>
</evidence>
<dbReference type="FunFam" id="3.40.50.150:FF:000003">
    <property type="entry name" value="Blast:Protein arginine N-methyltransferase 1"/>
    <property type="match status" value="1"/>
</dbReference>
<reference evidence="10 11" key="1">
    <citation type="submission" date="2024-10" db="EMBL/GenBank/DDBJ databases">
        <title>Updated reference genomes for cyclostephanoid diatoms.</title>
        <authorList>
            <person name="Roberts W.R."/>
            <person name="Alverson A.J."/>
        </authorList>
    </citation>
    <scope>NUCLEOTIDE SEQUENCE [LARGE SCALE GENOMIC DNA]</scope>
    <source>
        <strain evidence="10 11">AJA232-27</strain>
    </source>
</reference>
<keyword evidence="3 6" id="KW-0808">Transferase</keyword>
<dbReference type="Pfam" id="PF06325">
    <property type="entry name" value="PrmA"/>
    <property type="match status" value="1"/>
</dbReference>
<keyword evidence="2 6" id="KW-0489">Methyltransferase</keyword>
<dbReference type="PANTHER" id="PTHR11006:SF53">
    <property type="entry name" value="PROTEIN ARGININE N-METHYLTRANSFERASE 3"/>
    <property type="match status" value="1"/>
</dbReference>
<dbReference type="AlphaFoldDB" id="A0ABD3M8C1"/>
<evidence type="ECO:0000256" key="8">
    <source>
        <dbReference type="SAM" id="MobiDB-lite"/>
    </source>
</evidence>
<evidence type="ECO:0000256" key="6">
    <source>
        <dbReference type="PROSITE-ProRule" id="PRU01015"/>
    </source>
</evidence>
<organism evidence="10 11">
    <name type="scientific">Discostella pseudostelligera</name>
    <dbReference type="NCBI Taxonomy" id="259834"/>
    <lineage>
        <taxon>Eukaryota</taxon>
        <taxon>Sar</taxon>
        <taxon>Stramenopiles</taxon>
        <taxon>Ochrophyta</taxon>
        <taxon>Bacillariophyta</taxon>
        <taxon>Coscinodiscophyceae</taxon>
        <taxon>Thalassiosirophycidae</taxon>
        <taxon>Stephanodiscales</taxon>
        <taxon>Stephanodiscaceae</taxon>
        <taxon>Discostella</taxon>
    </lineage>
</organism>
<dbReference type="CDD" id="cd02440">
    <property type="entry name" value="AdoMet_MTases"/>
    <property type="match status" value="1"/>
</dbReference>
<feature type="domain" description="Protein arginine N-methyltransferase" evidence="9">
    <location>
        <begin position="406"/>
        <end position="575"/>
    </location>
</feature>
<dbReference type="GO" id="GO:0032259">
    <property type="term" value="P:methylation"/>
    <property type="evidence" value="ECO:0007669"/>
    <property type="project" value="UniProtKB-KW"/>
</dbReference>
<dbReference type="InterPro" id="IPR025799">
    <property type="entry name" value="Arg_MeTrfase"/>
</dbReference>
<evidence type="ECO:0000256" key="7">
    <source>
        <dbReference type="SAM" id="Coils"/>
    </source>
</evidence>
<dbReference type="Gene3D" id="3.40.50.150">
    <property type="entry name" value="Vaccinia Virus protein VP39"/>
    <property type="match status" value="1"/>
</dbReference>
<evidence type="ECO:0000256" key="3">
    <source>
        <dbReference type="ARBA" id="ARBA00022679"/>
    </source>
</evidence>
<dbReference type="InterPro" id="IPR055135">
    <property type="entry name" value="PRMT_dom"/>
</dbReference>
<comment type="catalytic activity">
    <reaction evidence="5">
        <text>L-arginyl-[protein] + S-adenosyl-L-methionine = N(omega)-methyl-L-arginyl-[protein] + S-adenosyl-L-homocysteine + H(+)</text>
        <dbReference type="Rhea" id="RHEA:48100"/>
        <dbReference type="Rhea" id="RHEA-COMP:10532"/>
        <dbReference type="Rhea" id="RHEA-COMP:11990"/>
        <dbReference type="ChEBI" id="CHEBI:15378"/>
        <dbReference type="ChEBI" id="CHEBI:29965"/>
        <dbReference type="ChEBI" id="CHEBI:57856"/>
        <dbReference type="ChEBI" id="CHEBI:59789"/>
        <dbReference type="ChEBI" id="CHEBI:65280"/>
    </reaction>
    <physiologicalReaction direction="left-to-right" evidence="5">
        <dbReference type="Rhea" id="RHEA:48101"/>
    </physiologicalReaction>
</comment>